<keyword evidence="1" id="KW-0677">Repeat</keyword>
<gene>
    <name evidence="3" type="ORF">HFP15_19440</name>
</gene>
<dbReference type="InterPro" id="IPR036628">
    <property type="entry name" value="Clp_N_dom_sf"/>
</dbReference>
<comment type="caution">
    <text evidence="3">The sequence shown here is derived from an EMBL/GenBank/DDBJ whole genome shotgun (WGS) entry which is preliminary data.</text>
</comment>
<evidence type="ECO:0000256" key="1">
    <source>
        <dbReference type="PROSITE-ProRule" id="PRU01251"/>
    </source>
</evidence>
<evidence type="ECO:0000259" key="2">
    <source>
        <dbReference type="PROSITE" id="PS51903"/>
    </source>
</evidence>
<dbReference type="InterPro" id="IPR004176">
    <property type="entry name" value="Clp_R_N"/>
</dbReference>
<dbReference type="EMBL" id="JAAXLS010000012">
    <property type="protein sequence ID" value="NKQ55060.1"/>
    <property type="molecule type" value="Genomic_DNA"/>
</dbReference>
<reference evidence="3 4" key="1">
    <citation type="submission" date="2020-04" db="EMBL/GenBank/DDBJ databases">
        <title>Novel species.</title>
        <authorList>
            <person name="Teo W.F.A."/>
            <person name="Lipun K."/>
            <person name="Srisuk N."/>
            <person name="Duangmal K."/>
        </authorList>
    </citation>
    <scope>NUCLEOTIDE SEQUENCE [LARGE SCALE GENOMIC DNA]</scope>
    <source>
        <strain evidence="3 4">K13G38</strain>
    </source>
</reference>
<sequence length="177" mass="19416">MFEKFTGDAREIVIAAQREAVERHAPEITPIHVLQALLRRPDSEAGRLLTRLGVPVAEVAAEAERVRRRGGISEADATALGEFGIDVDRIVERLEQVHGPDPFTSAQAVRVKRRHVPFADESKKTLEICLKEVIKLGGRELGSQHILLALAVLRGPAADVLARFDVDAPRLRQALSA</sequence>
<proteinExistence type="predicted"/>
<accession>A0ABX1J9P9</accession>
<evidence type="ECO:0000313" key="4">
    <source>
        <dbReference type="Proteomes" id="UP000715441"/>
    </source>
</evidence>
<dbReference type="SUPFAM" id="SSF81923">
    <property type="entry name" value="Double Clp-N motif"/>
    <property type="match status" value="2"/>
</dbReference>
<protein>
    <submittedName>
        <fullName evidence="3">ATPase</fullName>
    </submittedName>
</protein>
<evidence type="ECO:0000313" key="3">
    <source>
        <dbReference type="EMBL" id="NKQ55060.1"/>
    </source>
</evidence>
<organism evidence="3 4">
    <name type="scientific">Amycolatopsis acididurans</name>
    <dbReference type="NCBI Taxonomy" id="2724524"/>
    <lineage>
        <taxon>Bacteria</taxon>
        <taxon>Bacillati</taxon>
        <taxon>Actinomycetota</taxon>
        <taxon>Actinomycetes</taxon>
        <taxon>Pseudonocardiales</taxon>
        <taxon>Pseudonocardiaceae</taxon>
        <taxon>Amycolatopsis</taxon>
    </lineage>
</organism>
<dbReference type="Gene3D" id="1.10.1780.10">
    <property type="entry name" value="Clp, N-terminal domain"/>
    <property type="match status" value="2"/>
</dbReference>
<dbReference type="Proteomes" id="UP000715441">
    <property type="component" value="Unassembled WGS sequence"/>
</dbReference>
<keyword evidence="4" id="KW-1185">Reference proteome</keyword>
<dbReference type="PROSITE" id="PS51903">
    <property type="entry name" value="CLP_R"/>
    <property type="match status" value="1"/>
</dbReference>
<dbReference type="Pfam" id="PF02861">
    <property type="entry name" value="Clp_N"/>
    <property type="match status" value="1"/>
</dbReference>
<dbReference type="RefSeq" id="WP_168517618.1">
    <property type="nucleotide sequence ID" value="NZ_JAAXLS010000012.1"/>
</dbReference>
<name>A0ABX1J9P9_9PSEU</name>
<feature type="domain" description="Clp R" evidence="2">
    <location>
        <begin position="2"/>
        <end position="177"/>
    </location>
</feature>